<sequence length="460" mass="51056">MLYSFLIAHSVLGAVYSLHLVYTHVAGPTVSLTYGPKSRSRAQQLRIVPILSNLLFIVAFVCTLITWKKNSERGNQAIPPSKACREEFSINPDLGGVGALLALMLPSFLIIFVLILGHLKPETSGAKEVCLAQVGNLSALSLNLAISLGRNTLKYPEFLIVSCCIDAVSASISMAFADKDVLAARKLLQVGFLVQIAAFVAQIAGVARFSREPYMCASAMPGYLFPREVSGLSITNLVFRCIAATSPGPATLEISSLLNRVENKDKDNKSMAVKAKEAWNTLPATLFTSHWIFIPHILLNGVFLVIFIREASRISGKPVKLWSEWGQSYSLVVALYAVFHVLYGISRLFTTDALEKRQQIMKKHGTSSRYLNKLKSTLPFPPWKSFLQRWPLSQVHTNYVDHLLVDRSELLSIFNPPKILDEQQLEILDQELQQGFSLNDQEGILDSLQRGARIDRPNDN</sequence>
<feature type="transmembrane region" description="Helical" evidence="1">
    <location>
        <begin position="97"/>
        <end position="117"/>
    </location>
</feature>
<proteinExistence type="predicted"/>
<evidence type="ECO:0000313" key="2">
    <source>
        <dbReference type="EMBL" id="PVI01974.1"/>
    </source>
</evidence>
<feature type="transmembrane region" description="Helical" evidence="1">
    <location>
        <begin position="158"/>
        <end position="178"/>
    </location>
</feature>
<keyword evidence="1" id="KW-0812">Transmembrane</keyword>
<organism evidence="2 3">
    <name type="scientific">Periconia macrospinosa</name>
    <dbReference type="NCBI Taxonomy" id="97972"/>
    <lineage>
        <taxon>Eukaryota</taxon>
        <taxon>Fungi</taxon>
        <taxon>Dikarya</taxon>
        <taxon>Ascomycota</taxon>
        <taxon>Pezizomycotina</taxon>
        <taxon>Dothideomycetes</taxon>
        <taxon>Pleosporomycetidae</taxon>
        <taxon>Pleosporales</taxon>
        <taxon>Massarineae</taxon>
        <taxon>Periconiaceae</taxon>
        <taxon>Periconia</taxon>
    </lineage>
</organism>
<keyword evidence="1" id="KW-1133">Transmembrane helix</keyword>
<dbReference type="AlphaFoldDB" id="A0A2V1DXD9"/>
<feature type="transmembrane region" description="Helical" evidence="1">
    <location>
        <begin position="47"/>
        <end position="67"/>
    </location>
</feature>
<dbReference type="Proteomes" id="UP000244855">
    <property type="component" value="Unassembled WGS sequence"/>
</dbReference>
<evidence type="ECO:0000313" key="3">
    <source>
        <dbReference type="Proteomes" id="UP000244855"/>
    </source>
</evidence>
<feature type="transmembrane region" description="Helical" evidence="1">
    <location>
        <begin position="190"/>
        <end position="210"/>
    </location>
</feature>
<dbReference type="EMBL" id="KZ805349">
    <property type="protein sequence ID" value="PVI01974.1"/>
    <property type="molecule type" value="Genomic_DNA"/>
</dbReference>
<feature type="transmembrane region" description="Helical" evidence="1">
    <location>
        <begin position="6"/>
        <end position="26"/>
    </location>
</feature>
<keyword evidence="1" id="KW-0472">Membrane</keyword>
<protein>
    <submittedName>
        <fullName evidence="2">Uncharacterized protein</fullName>
    </submittedName>
</protein>
<accession>A0A2V1DXD9</accession>
<name>A0A2V1DXD9_9PLEO</name>
<gene>
    <name evidence="2" type="ORF">DM02DRAFT_727526</name>
</gene>
<feature type="transmembrane region" description="Helical" evidence="1">
    <location>
        <begin position="329"/>
        <end position="349"/>
    </location>
</feature>
<keyword evidence="3" id="KW-1185">Reference proteome</keyword>
<feature type="transmembrane region" description="Helical" evidence="1">
    <location>
        <begin position="289"/>
        <end position="308"/>
    </location>
</feature>
<dbReference type="OrthoDB" id="3800977at2759"/>
<reference evidence="2 3" key="1">
    <citation type="journal article" date="2018" name="Sci. Rep.">
        <title>Comparative genomics provides insights into the lifestyle and reveals functional heterogeneity of dark septate endophytic fungi.</title>
        <authorList>
            <person name="Knapp D.G."/>
            <person name="Nemeth J.B."/>
            <person name="Barry K."/>
            <person name="Hainaut M."/>
            <person name="Henrissat B."/>
            <person name="Johnson J."/>
            <person name="Kuo A."/>
            <person name="Lim J.H.P."/>
            <person name="Lipzen A."/>
            <person name="Nolan M."/>
            <person name="Ohm R.A."/>
            <person name="Tamas L."/>
            <person name="Grigoriev I.V."/>
            <person name="Spatafora J.W."/>
            <person name="Nagy L.G."/>
            <person name="Kovacs G.M."/>
        </authorList>
    </citation>
    <scope>NUCLEOTIDE SEQUENCE [LARGE SCALE GENOMIC DNA]</scope>
    <source>
        <strain evidence="2 3">DSE2036</strain>
    </source>
</reference>
<feature type="non-terminal residue" evidence="2">
    <location>
        <position position="460"/>
    </location>
</feature>
<evidence type="ECO:0000256" key="1">
    <source>
        <dbReference type="SAM" id="Phobius"/>
    </source>
</evidence>